<dbReference type="EMBL" id="AYXG01000032">
    <property type="protein sequence ID" value="EWC63832.1"/>
    <property type="molecule type" value="Genomic_DNA"/>
</dbReference>
<feature type="compositionally biased region" description="Low complexity" evidence="1">
    <location>
        <begin position="222"/>
        <end position="243"/>
    </location>
</feature>
<gene>
    <name evidence="3" type="ORF">UO65_0856</name>
</gene>
<dbReference type="InterPro" id="IPR010982">
    <property type="entry name" value="Lambda_DNA-bd_dom_sf"/>
</dbReference>
<proteinExistence type="predicted"/>
<organism evidence="3 4">
    <name type="scientific">Actinokineospora spheciospongiae</name>
    <dbReference type="NCBI Taxonomy" id="909613"/>
    <lineage>
        <taxon>Bacteria</taxon>
        <taxon>Bacillati</taxon>
        <taxon>Actinomycetota</taxon>
        <taxon>Actinomycetes</taxon>
        <taxon>Pseudonocardiales</taxon>
        <taxon>Pseudonocardiaceae</taxon>
        <taxon>Actinokineospora</taxon>
    </lineage>
</organism>
<comment type="caution">
    <text evidence="3">The sequence shown here is derived from an EMBL/GenBank/DDBJ whole genome shotgun (WGS) entry which is preliminary data.</text>
</comment>
<feature type="domain" description="HTH cro/C1-type" evidence="2">
    <location>
        <begin position="24"/>
        <end position="80"/>
    </location>
</feature>
<dbReference type="AlphaFoldDB" id="W7J498"/>
<feature type="compositionally biased region" description="Low complexity" evidence="1">
    <location>
        <begin position="507"/>
        <end position="520"/>
    </location>
</feature>
<evidence type="ECO:0000313" key="3">
    <source>
        <dbReference type="EMBL" id="EWC63832.1"/>
    </source>
</evidence>
<feature type="compositionally biased region" description="Polar residues" evidence="1">
    <location>
        <begin position="354"/>
        <end position="364"/>
    </location>
</feature>
<sequence length="670" mass="69845">MMVSRTWPAAVWDASRRRDRGAVLRAAREHLGWSQAHLGQRFGCTPSAISRMENGRRRALDQVDVAARMAAILGLPAHAFGAVETTTRPAPSPPRSHPASTVGPHLTVDEEDDPVRRRAFLKTASAIGAAAVTTPHNLSAPTDPAAHLASLLEATLVDPRTHAAAAPHQTLTAALNSARSEFRYCRHLDLAARLPKLISAADAPISRRAPPGRLLWSPPPTTSQSGSCSSSTPAVPSGSRPTAPCAPPPPPATRSCSPRHTACSGPSSAAPPKPTADGQPSTTTAPKPSPSPQPNTSTSTPGTRNRTTSLCTACSCARPATPRRAPATETAPPPSSTRPRSPSTGSPQGRPPTNNSRRTCSATKSPPTTSSETPERRFTTPARHQRSPSPTPNATPATSATSPSASPNGANLREPTRSSTSSNASRRTRCAPARPCAGSSASCSTNREMRRSETSKPSPLARESVGEHSLHVRTTPAQAPATTSRSGRSPGDRPRRRRTPASPVPANPSASTTPRPTATSRPPPPAPALTPASPPWTWSPQAACTTLCTARHFQQCTGIRNGPTPRSPTRVADGRASRRWRFRSRRAASASSCLLEPACGALANGSGRTRFGAASPGPPSPPVRGSRSLTCGRAANPGTRGSTSSHNASGTNRNDNVSTETNHPTPKSTT</sequence>
<feature type="region of interest" description="Disordered" evidence="1">
    <location>
        <begin position="205"/>
        <end position="537"/>
    </location>
</feature>
<dbReference type="InterPro" id="IPR001387">
    <property type="entry name" value="Cro/C1-type_HTH"/>
</dbReference>
<dbReference type="STRING" id="909613.UO65_0856"/>
<dbReference type="InterPro" id="IPR019546">
    <property type="entry name" value="TAT_signal_bac_arc"/>
</dbReference>
<feature type="compositionally biased region" description="Low complexity" evidence="1">
    <location>
        <begin position="392"/>
        <end position="408"/>
    </location>
</feature>
<feature type="region of interest" description="Disordered" evidence="1">
    <location>
        <begin position="84"/>
        <end position="113"/>
    </location>
</feature>
<feature type="compositionally biased region" description="Low complexity" evidence="1">
    <location>
        <begin position="315"/>
        <end position="330"/>
    </location>
</feature>
<feature type="region of interest" description="Disordered" evidence="1">
    <location>
        <begin position="557"/>
        <end position="591"/>
    </location>
</feature>
<dbReference type="eggNOG" id="COG1396">
    <property type="taxonomic scope" value="Bacteria"/>
</dbReference>
<feature type="compositionally biased region" description="Low complexity" evidence="1">
    <location>
        <begin position="417"/>
        <end position="437"/>
    </location>
</feature>
<feature type="region of interest" description="Disordered" evidence="1">
    <location>
        <begin position="604"/>
        <end position="670"/>
    </location>
</feature>
<dbReference type="PROSITE" id="PS50943">
    <property type="entry name" value="HTH_CROC1"/>
    <property type="match status" value="1"/>
</dbReference>
<evidence type="ECO:0000256" key="1">
    <source>
        <dbReference type="SAM" id="MobiDB-lite"/>
    </source>
</evidence>
<dbReference type="Gene3D" id="1.10.260.40">
    <property type="entry name" value="lambda repressor-like DNA-binding domains"/>
    <property type="match status" value="1"/>
</dbReference>
<accession>W7J498</accession>
<dbReference type="GO" id="GO:0003677">
    <property type="term" value="F:DNA binding"/>
    <property type="evidence" value="ECO:0007669"/>
    <property type="project" value="InterPro"/>
</dbReference>
<protein>
    <submittedName>
        <fullName evidence="3">VgrG protein</fullName>
    </submittedName>
</protein>
<dbReference type="Proteomes" id="UP000019277">
    <property type="component" value="Unassembled WGS sequence"/>
</dbReference>
<evidence type="ECO:0000313" key="4">
    <source>
        <dbReference type="Proteomes" id="UP000019277"/>
    </source>
</evidence>
<dbReference type="Pfam" id="PF13560">
    <property type="entry name" value="HTH_31"/>
    <property type="match status" value="1"/>
</dbReference>
<dbReference type="PATRIC" id="fig|909613.9.peg.872"/>
<feature type="compositionally biased region" description="Polar residues" evidence="1">
    <location>
        <begin position="639"/>
        <end position="670"/>
    </location>
</feature>
<feature type="compositionally biased region" description="Pro residues" evidence="1">
    <location>
        <begin position="521"/>
        <end position="534"/>
    </location>
</feature>
<dbReference type="CDD" id="cd00093">
    <property type="entry name" value="HTH_XRE"/>
    <property type="match status" value="1"/>
</dbReference>
<feature type="compositionally biased region" description="Low complexity" evidence="1">
    <location>
        <begin position="337"/>
        <end position="353"/>
    </location>
</feature>
<feature type="compositionally biased region" description="Basic residues" evidence="1">
    <location>
        <begin position="577"/>
        <end position="586"/>
    </location>
</feature>
<dbReference type="SUPFAM" id="SSF47413">
    <property type="entry name" value="lambda repressor-like DNA-binding domains"/>
    <property type="match status" value="1"/>
</dbReference>
<reference evidence="3 4" key="1">
    <citation type="journal article" date="2014" name="Genome Announc.">
        <title>Draft Genome Sequence of the Antitrypanosomally Active Sponge-Associated Bacterium Actinokineospora sp. Strain EG49.</title>
        <authorList>
            <person name="Harjes J."/>
            <person name="Ryu T."/>
            <person name="Abdelmohsen U.R."/>
            <person name="Moitinho-Silva L."/>
            <person name="Horn H."/>
            <person name="Ravasi T."/>
            <person name="Hentschel U."/>
        </authorList>
    </citation>
    <scope>NUCLEOTIDE SEQUENCE [LARGE SCALE GENOMIC DNA]</scope>
    <source>
        <strain evidence="3 4">EG49</strain>
    </source>
</reference>
<dbReference type="NCBIfam" id="TIGR01409">
    <property type="entry name" value="TAT_signal_seq"/>
    <property type="match status" value="1"/>
</dbReference>
<keyword evidence="4" id="KW-1185">Reference proteome</keyword>
<dbReference type="SMART" id="SM00530">
    <property type="entry name" value="HTH_XRE"/>
    <property type="match status" value="1"/>
</dbReference>
<name>W7J498_9PSEU</name>
<feature type="compositionally biased region" description="Low complexity" evidence="1">
    <location>
        <begin position="294"/>
        <end position="303"/>
    </location>
</feature>
<evidence type="ECO:0000259" key="2">
    <source>
        <dbReference type="PROSITE" id="PS50943"/>
    </source>
</evidence>